<dbReference type="PANTHER" id="PTHR33349:SF27">
    <property type="entry name" value="CALMODULIN-BINDING DOMAIN, PLANT-RELATED"/>
    <property type="match status" value="1"/>
</dbReference>
<accession>A0A151TZ71</accession>
<feature type="compositionally biased region" description="Acidic residues" evidence="1">
    <location>
        <begin position="347"/>
        <end position="358"/>
    </location>
</feature>
<evidence type="ECO:0000313" key="4">
    <source>
        <dbReference type="Proteomes" id="UP000075243"/>
    </source>
</evidence>
<feature type="compositionally biased region" description="Polar residues" evidence="1">
    <location>
        <begin position="133"/>
        <end position="149"/>
    </location>
</feature>
<feature type="compositionally biased region" description="Polar residues" evidence="1">
    <location>
        <begin position="18"/>
        <end position="28"/>
    </location>
</feature>
<feature type="domain" description="Calmodulin-binding" evidence="2">
    <location>
        <begin position="310"/>
        <end position="414"/>
    </location>
</feature>
<name>A0A151TZ71_CAJCA</name>
<organism evidence="3 4">
    <name type="scientific">Cajanus cajan</name>
    <name type="common">Pigeon pea</name>
    <name type="synonym">Cajanus indicus</name>
    <dbReference type="NCBI Taxonomy" id="3821"/>
    <lineage>
        <taxon>Eukaryota</taxon>
        <taxon>Viridiplantae</taxon>
        <taxon>Streptophyta</taxon>
        <taxon>Embryophyta</taxon>
        <taxon>Tracheophyta</taxon>
        <taxon>Spermatophyta</taxon>
        <taxon>Magnoliopsida</taxon>
        <taxon>eudicotyledons</taxon>
        <taxon>Gunneridae</taxon>
        <taxon>Pentapetalae</taxon>
        <taxon>rosids</taxon>
        <taxon>fabids</taxon>
        <taxon>Fabales</taxon>
        <taxon>Fabaceae</taxon>
        <taxon>Papilionoideae</taxon>
        <taxon>50 kb inversion clade</taxon>
        <taxon>NPAAA clade</taxon>
        <taxon>indigoferoid/millettioid clade</taxon>
        <taxon>Phaseoleae</taxon>
        <taxon>Cajanus</taxon>
    </lineage>
</organism>
<sequence>MATKAKGSNFVGKEKKGPSSNSHITTTKRIIKPSTTTNSTNKPNSTSSKKNIPNYLKPTLTSQLDSPSSKQIKSDSPNNKPSLNKRRSLDKPLSSSTLTKQIQPSNSTLHDALVSTGSRERSTPRRSSIGLVTRNTNPSKPISDTTSKIPSIRKTRPLVIKSTKKISLTTTTTLSAKKKSNTDHVSVNSTNKSAKEIKKTLNVETEQVKEVATQEVEVIKVENKERKVHQAEHVTDISPNVDSEHDIEHVLGVDNSDPFQNQVDDERIISIVSEAEEIENGPLEEKAKDYEHELEDDKINQDEGRNISESDHQHKHFTTKEGFVVKDEDEVIIIEDHKSEKNNEKEAMEEEKEAFEGVEEAKVKATPSKQQLGERKQKNKESLSNDMIEETRGKLLETRKNKVMALAGAFQTVIDYQTTSR</sequence>
<keyword evidence="4" id="KW-1185">Reference proteome</keyword>
<evidence type="ECO:0000259" key="2">
    <source>
        <dbReference type="Pfam" id="PF07839"/>
    </source>
</evidence>
<feature type="compositionally biased region" description="Basic and acidic residues" evidence="1">
    <location>
        <begin position="335"/>
        <end position="346"/>
    </location>
</feature>
<protein>
    <recommendedName>
        <fullName evidence="2">Calmodulin-binding domain-containing protein</fullName>
    </recommendedName>
</protein>
<evidence type="ECO:0000256" key="1">
    <source>
        <dbReference type="SAM" id="MobiDB-lite"/>
    </source>
</evidence>
<feature type="compositionally biased region" description="Basic and acidic residues" evidence="1">
    <location>
        <begin position="372"/>
        <end position="389"/>
    </location>
</feature>
<feature type="region of interest" description="Disordered" evidence="1">
    <location>
        <begin position="335"/>
        <end position="389"/>
    </location>
</feature>
<dbReference type="AlphaFoldDB" id="A0A151TZ71"/>
<dbReference type="InterPro" id="IPR012417">
    <property type="entry name" value="CaM-bd_dom_pln"/>
</dbReference>
<reference evidence="3 4" key="1">
    <citation type="journal article" date="2012" name="Nat. Biotechnol.">
        <title>Draft genome sequence of pigeonpea (Cajanus cajan), an orphan legume crop of resource-poor farmers.</title>
        <authorList>
            <person name="Varshney R.K."/>
            <person name="Chen W."/>
            <person name="Li Y."/>
            <person name="Bharti A.K."/>
            <person name="Saxena R.K."/>
            <person name="Schlueter J.A."/>
            <person name="Donoghue M.T."/>
            <person name="Azam S."/>
            <person name="Fan G."/>
            <person name="Whaley A.M."/>
            <person name="Farmer A.D."/>
            <person name="Sheridan J."/>
            <person name="Iwata A."/>
            <person name="Tuteja R."/>
            <person name="Penmetsa R.V."/>
            <person name="Wu W."/>
            <person name="Upadhyaya H.D."/>
            <person name="Yang S.P."/>
            <person name="Shah T."/>
            <person name="Saxena K.B."/>
            <person name="Michael T."/>
            <person name="McCombie W.R."/>
            <person name="Yang B."/>
            <person name="Zhang G."/>
            <person name="Yang H."/>
            <person name="Wang J."/>
            <person name="Spillane C."/>
            <person name="Cook D.R."/>
            <person name="May G.D."/>
            <person name="Xu X."/>
            <person name="Jackson S.A."/>
        </authorList>
    </citation>
    <scope>NUCLEOTIDE SEQUENCE [LARGE SCALE GENOMIC DNA]</scope>
    <source>
        <strain evidence="4">cv. Asha</strain>
    </source>
</reference>
<dbReference type="OrthoDB" id="1939646at2759"/>
<dbReference type="Pfam" id="PF07839">
    <property type="entry name" value="CaM_binding"/>
    <property type="match status" value="1"/>
</dbReference>
<dbReference type="GO" id="GO:0005516">
    <property type="term" value="F:calmodulin binding"/>
    <property type="evidence" value="ECO:0007669"/>
    <property type="project" value="InterPro"/>
</dbReference>
<feature type="compositionally biased region" description="Polar residues" evidence="1">
    <location>
        <begin position="59"/>
        <end position="82"/>
    </location>
</feature>
<proteinExistence type="predicted"/>
<dbReference type="OMA" id="DVIATKM"/>
<dbReference type="EMBL" id="CM003604">
    <property type="protein sequence ID" value="KYP72340.1"/>
    <property type="molecule type" value="Genomic_DNA"/>
</dbReference>
<evidence type="ECO:0000313" key="3">
    <source>
        <dbReference type="EMBL" id="KYP72340.1"/>
    </source>
</evidence>
<dbReference type="Proteomes" id="UP000075243">
    <property type="component" value="Chromosome 2"/>
</dbReference>
<feature type="region of interest" description="Disordered" evidence="1">
    <location>
        <begin position="1"/>
        <end position="150"/>
    </location>
</feature>
<feature type="compositionally biased region" description="Low complexity" evidence="1">
    <location>
        <begin position="32"/>
        <end position="54"/>
    </location>
</feature>
<dbReference type="PANTHER" id="PTHR33349">
    <property type="entry name" value="EMB|CAB62594.1"/>
    <property type="match status" value="1"/>
</dbReference>
<dbReference type="Gramene" id="C.cajan_04808.t">
    <property type="protein sequence ID" value="C.cajan_04808.t.cds1"/>
    <property type="gene ID" value="C.cajan_04808"/>
</dbReference>
<gene>
    <name evidence="3" type="ORF">KK1_004928</name>
</gene>
<feature type="compositionally biased region" description="Polar residues" evidence="1">
    <location>
        <begin position="93"/>
        <end position="109"/>
    </location>
</feature>